<evidence type="ECO:0000256" key="1">
    <source>
        <dbReference type="SAM" id="MobiDB-lite"/>
    </source>
</evidence>
<keyword evidence="2" id="KW-0675">Receptor</keyword>
<evidence type="ECO:0000313" key="3">
    <source>
        <dbReference type="Proteomes" id="UP000265520"/>
    </source>
</evidence>
<keyword evidence="3" id="KW-1185">Reference proteome</keyword>
<organism evidence="2 3">
    <name type="scientific">Trifolium medium</name>
    <dbReference type="NCBI Taxonomy" id="97028"/>
    <lineage>
        <taxon>Eukaryota</taxon>
        <taxon>Viridiplantae</taxon>
        <taxon>Streptophyta</taxon>
        <taxon>Embryophyta</taxon>
        <taxon>Tracheophyta</taxon>
        <taxon>Spermatophyta</taxon>
        <taxon>Magnoliopsida</taxon>
        <taxon>eudicotyledons</taxon>
        <taxon>Gunneridae</taxon>
        <taxon>Pentapetalae</taxon>
        <taxon>rosids</taxon>
        <taxon>fabids</taxon>
        <taxon>Fabales</taxon>
        <taxon>Fabaceae</taxon>
        <taxon>Papilionoideae</taxon>
        <taxon>50 kb inversion clade</taxon>
        <taxon>NPAAA clade</taxon>
        <taxon>Hologalegina</taxon>
        <taxon>IRL clade</taxon>
        <taxon>Trifolieae</taxon>
        <taxon>Trifolium</taxon>
    </lineage>
</organism>
<protein>
    <submittedName>
        <fullName evidence="2">Xenotropic and polytropic retrovirus receptor-like protein</fullName>
    </submittedName>
</protein>
<dbReference type="Proteomes" id="UP000265520">
    <property type="component" value="Unassembled WGS sequence"/>
</dbReference>
<sequence>MQQNESLMSTEVDRDQQINRSTHHKEEAQSNYKISDPMEILEHVKIDNALESPI</sequence>
<evidence type="ECO:0000313" key="2">
    <source>
        <dbReference type="EMBL" id="MCI44133.1"/>
    </source>
</evidence>
<comment type="caution">
    <text evidence="2">The sequence shown here is derived from an EMBL/GenBank/DDBJ whole genome shotgun (WGS) entry which is preliminary data.</text>
</comment>
<reference evidence="2 3" key="1">
    <citation type="journal article" date="2018" name="Front. Plant Sci.">
        <title>Red Clover (Trifolium pratense) and Zigzag Clover (T. medium) - A Picture of Genomic Similarities and Differences.</title>
        <authorList>
            <person name="Dluhosova J."/>
            <person name="Istvanek J."/>
            <person name="Nedelnik J."/>
            <person name="Repkova J."/>
        </authorList>
    </citation>
    <scope>NUCLEOTIDE SEQUENCE [LARGE SCALE GENOMIC DNA]</scope>
    <source>
        <strain evidence="3">cv. 10/8</strain>
        <tissue evidence="2">Leaf</tissue>
    </source>
</reference>
<dbReference type="AlphaFoldDB" id="A0A392S5C3"/>
<feature type="region of interest" description="Disordered" evidence="1">
    <location>
        <begin position="1"/>
        <end position="36"/>
    </location>
</feature>
<feature type="non-terminal residue" evidence="2">
    <location>
        <position position="54"/>
    </location>
</feature>
<proteinExistence type="predicted"/>
<name>A0A392S5C3_9FABA</name>
<accession>A0A392S5C3</accession>
<dbReference type="EMBL" id="LXQA010326521">
    <property type="protein sequence ID" value="MCI44133.1"/>
    <property type="molecule type" value="Genomic_DNA"/>
</dbReference>